<accession>A0A0B6ZVQ9</accession>
<protein>
    <submittedName>
        <fullName evidence="2">Uncharacterized protein</fullName>
    </submittedName>
</protein>
<feature type="compositionally biased region" description="Polar residues" evidence="1">
    <location>
        <begin position="1"/>
        <end position="11"/>
    </location>
</feature>
<feature type="non-terminal residue" evidence="2">
    <location>
        <position position="1"/>
    </location>
</feature>
<organism evidence="2">
    <name type="scientific">Arion vulgaris</name>
    <dbReference type="NCBI Taxonomy" id="1028688"/>
    <lineage>
        <taxon>Eukaryota</taxon>
        <taxon>Metazoa</taxon>
        <taxon>Spiralia</taxon>
        <taxon>Lophotrochozoa</taxon>
        <taxon>Mollusca</taxon>
        <taxon>Gastropoda</taxon>
        <taxon>Heterobranchia</taxon>
        <taxon>Euthyneura</taxon>
        <taxon>Panpulmonata</taxon>
        <taxon>Eupulmonata</taxon>
        <taxon>Stylommatophora</taxon>
        <taxon>Helicina</taxon>
        <taxon>Arionoidea</taxon>
        <taxon>Arionidae</taxon>
        <taxon>Arion</taxon>
    </lineage>
</organism>
<proteinExistence type="predicted"/>
<evidence type="ECO:0000256" key="1">
    <source>
        <dbReference type="SAM" id="MobiDB-lite"/>
    </source>
</evidence>
<gene>
    <name evidence="2" type="primary">ORF82330</name>
</gene>
<dbReference type="AlphaFoldDB" id="A0A0B6ZVQ9"/>
<name>A0A0B6ZVQ9_9EUPU</name>
<feature type="non-terminal residue" evidence="2">
    <location>
        <position position="95"/>
    </location>
</feature>
<sequence>ATPLPSTSSENELSHSKGRMKERLAKEIASKEEAAQLTDIVLKVGSNATNNNEVVVGKIEDCQNNNELTLSMKKDSIQNVLLSKEIASDEDLSTE</sequence>
<reference evidence="2" key="1">
    <citation type="submission" date="2014-12" db="EMBL/GenBank/DDBJ databases">
        <title>Insight into the proteome of Arion vulgaris.</title>
        <authorList>
            <person name="Aradska J."/>
            <person name="Bulat T."/>
            <person name="Smidak R."/>
            <person name="Sarate P."/>
            <person name="Gangsoo J."/>
            <person name="Sialana F."/>
            <person name="Bilban M."/>
            <person name="Lubec G."/>
        </authorList>
    </citation>
    <scope>NUCLEOTIDE SEQUENCE</scope>
    <source>
        <tissue evidence="2">Skin</tissue>
    </source>
</reference>
<feature type="compositionally biased region" description="Basic and acidic residues" evidence="1">
    <location>
        <begin position="12"/>
        <end position="27"/>
    </location>
</feature>
<evidence type="ECO:0000313" key="2">
    <source>
        <dbReference type="EMBL" id="CEK72417.1"/>
    </source>
</evidence>
<feature type="region of interest" description="Disordered" evidence="1">
    <location>
        <begin position="1"/>
        <end position="27"/>
    </location>
</feature>
<dbReference type="EMBL" id="HACG01025552">
    <property type="protein sequence ID" value="CEK72417.1"/>
    <property type="molecule type" value="Transcribed_RNA"/>
</dbReference>